<reference evidence="2 3" key="2">
    <citation type="journal article" date="2019" name="G3 (Bethesda)">
        <title>Hybrid Assembly of the Genome of the Entomopathogenic Nematode Steinernema carpocapsae Identifies the X-Chromosome.</title>
        <authorList>
            <person name="Serra L."/>
            <person name="Macchietto M."/>
            <person name="Macias-Munoz A."/>
            <person name="McGill C.J."/>
            <person name="Rodriguez I.M."/>
            <person name="Rodriguez B."/>
            <person name="Murad R."/>
            <person name="Mortazavi A."/>
        </authorList>
    </citation>
    <scope>NUCLEOTIDE SEQUENCE [LARGE SCALE GENOMIC DNA]</scope>
    <source>
        <strain evidence="2 3">ALL</strain>
    </source>
</reference>
<dbReference type="OrthoDB" id="5910043at2759"/>
<reference evidence="2 3" key="1">
    <citation type="journal article" date="2015" name="Genome Biol.">
        <title>Comparative genomics of Steinernema reveals deeply conserved gene regulatory networks.</title>
        <authorList>
            <person name="Dillman A.R."/>
            <person name="Macchietto M."/>
            <person name="Porter C.F."/>
            <person name="Rogers A."/>
            <person name="Williams B."/>
            <person name="Antoshechkin I."/>
            <person name="Lee M.M."/>
            <person name="Goodwin Z."/>
            <person name="Lu X."/>
            <person name="Lewis E.E."/>
            <person name="Goodrich-Blair H."/>
            <person name="Stock S.P."/>
            <person name="Adams B.J."/>
            <person name="Sternberg P.W."/>
            <person name="Mortazavi A."/>
        </authorList>
    </citation>
    <scope>NUCLEOTIDE SEQUENCE [LARGE SCALE GENOMIC DNA]</scope>
    <source>
        <strain evidence="2 3">ALL</strain>
    </source>
</reference>
<accession>A0A4U5LR99</accession>
<evidence type="ECO:0000313" key="2">
    <source>
        <dbReference type="EMBL" id="TKR58503.1"/>
    </source>
</evidence>
<dbReference type="AlphaFoldDB" id="A0A4U5LR99"/>
<proteinExistence type="predicted"/>
<organism evidence="2 3">
    <name type="scientific">Steinernema carpocapsae</name>
    <name type="common">Entomopathogenic nematode</name>
    <dbReference type="NCBI Taxonomy" id="34508"/>
    <lineage>
        <taxon>Eukaryota</taxon>
        <taxon>Metazoa</taxon>
        <taxon>Ecdysozoa</taxon>
        <taxon>Nematoda</taxon>
        <taxon>Chromadorea</taxon>
        <taxon>Rhabditida</taxon>
        <taxon>Tylenchina</taxon>
        <taxon>Panagrolaimomorpha</taxon>
        <taxon>Strongyloidoidea</taxon>
        <taxon>Steinernematidae</taxon>
        <taxon>Steinernema</taxon>
    </lineage>
</organism>
<feature type="compositionally biased region" description="Basic residues" evidence="1">
    <location>
        <begin position="1"/>
        <end position="10"/>
    </location>
</feature>
<name>A0A4U5LR99_STECR</name>
<gene>
    <name evidence="2" type="ORF">L596_029940</name>
</gene>
<feature type="region of interest" description="Disordered" evidence="1">
    <location>
        <begin position="1"/>
        <end position="24"/>
    </location>
</feature>
<feature type="compositionally biased region" description="Polar residues" evidence="1">
    <location>
        <begin position="378"/>
        <end position="390"/>
    </location>
</feature>
<evidence type="ECO:0000256" key="1">
    <source>
        <dbReference type="SAM" id="MobiDB-lite"/>
    </source>
</evidence>
<protein>
    <submittedName>
        <fullName evidence="2">Uncharacterized protein</fullName>
    </submittedName>
</protein>
<sequence>MTHLSGRRRSFASSESRSVACSPKNSELDVNNLIQVERIWDMGYGKEGCKAAKAAALAASPSTQTAQNSHRHQQQMFQNPPQISPFLQPQTNQGRFTQIPGTENNCAFSAAAASTSGLYDPSQQPQAQIQMHSMFQQQQQGNPTSQMGTQNAIMMATTPTSSNGMMQQQQQNQWSGISPPPDYNMSHPQHQQNTAAMMFEHPHHLTGAPGVQVVPEQTKGGAANKKRKTQNGMIDRPPKQAFMNPQMGFQQASPMYSQTNSVPSNHYNSQPSTPMPNHLSPYNCFDGQNNTANGWSNGSQRPPSRSELIRMELQRTVQARKASASPNSTLPPTMMSPQDLGAPRFTAPSNMSPVMLSPQSLLQPTPQSLQQQPTPPSAYNNHLPQDSFSTPYHHHHHHHQNLCNEDPLSNSIFASDNQLCNSASISNLTTVEYFDFNLGNGGFDMETETTQRFVQKLLS</sequence>
<feature type="compositionally biased region" description="Low complexity" evidence="1">
    <location>
        <begin position="356"/>
        <end position="372"/>
    </location>
</feature>
<feature type="region of interest" description="Disordered" evidence="1">
    <location>
        <begin position="316"/>
        <end position="402"/>
    </location>
</feature>
<evidence type="ECO:0000313" key="3">
    <source>
        <dbReference type="Proteomes" id="UP000298663"/>
    </source>
</evidence>
<dbReference type="EMBL" id="AZBU02000013">
    <property type="protein sequence ID" value="TKR58503.1"/>
    <property type="molecule type" value="Genomic_DNA"/>
</dbReference>
<comment type="caution">
    <text evidence="2">The sequence shown here is derived from an EMBL/GenBank/DDBJ whole genome shotgun (WGS) entry which is preliminary data.</text>
</comment>
<keyword evidence="3" id="KW-1185">Reference proteome</keyword>
<dbReference type="Proteomes" id="UP000298663">
    <property type="component" value="Unassembled WGS sequence"/>
</dbReference>